<protein>
    <recommendedName>
        <fullName evidence="3">glucan endo-1,3-beta-D-glucosidase</fullName>
        <ecNumber evidence="3">3.2.1.39</ecNumber>
    </recommendedName>
</protein>
<dbReference type="SMART" id="SM00060">
    <property type="entry name" value="FN3"/>
    <property type="match status" value="1"/>
</dbReference>
<name>A0A7D5KJP4_9EURY</name>
<dbReference type="EC" id="3.2.1.39" evidence="3"/>
<dbReference type="PROSITE" id="PS50853">
    <property type="entry name" value="FN3"/>
    <property type="match status" value="1"/>
</dbReference>
<organism evidence="12 13">
    <name type="scientific">Natrinema halophilum</name>
    <dbReference type="NCBI Taxonomy" id="1699371"/>
    <lineage>
        <taxon>Archaea</taxon>
        <taxon>Methanobacteriati</taxon>
        <taxon>Methanobacteriota</taxon>
        <taxon>Stenosarchaea group</taxon>
        <taxon>Halobacteria</taxon>
        <taxon>Halobacteriales</taxon>
        <taxon>Natrialbaceae</taxon>
        <taxon>Natrinema</taxon>
    </lineage>
</organism>
<dbReference type="KEGG" id="haly:HYG82_12485"/>
<dbReference type="SUPFAM" id="SSF49265">
    <property type="entry name" value="Fibronectin type III"/>
    <property type="match status" value="1"/>
</dbReference>
<comment type="similarity">
    <text evidence="2">Belongs to the glycosyl hydrolase 81 family.</text>
</comment>
<dbReference type="InterPro" id="IPR036116">
    <property type="entry name" value="FN3_sf"/>
</dbReference>
<evidence type="ECO:0000256" key="5">
    <source>
        <dbReference type="ARBA" id="ARBA00023277"/>
    </source>
</evidence>
<keyword evidence="5" id="KW-0119">Carbohydrate metabolism</keyword>
<dbReference type="AlphaFoldDB" id="A0A7D5KJP4"/>
<evidence type="ECO:0000256" key="2">
    <source>
        <dbReference type="ARBA" id="ARBA00010730"/>
    </source>
</evidence>
<evidence type="ECO:0000259" key="11">
    <source>
        <dbReference type="PROSITE" id="PS52005"/>
    </source>
</evidence>
<keyword evidence="13" id="KW-1185">Reference proteome</keyword>
<dbReference type="InterPro" id="IPR006311">
    <property type="entry name" value="TAT_signal"/>
</dbReference>
<reference evidence="12 13" key="1">
    <citation type="submission" date="2020-07" db="EMBL/GenBank/DDBJ databases">
        <authorList>
            <person name="Cui H."/>
        </authorList>
    </citation>
    <scope>NUCLEOTIDE SEQUENCE [LARGE SCALE GENOMIC DNA]</scope>
    <source>
        <strain evidence="12 13">YPL8</strain>
    </source>
</reference>
<dbReference type="PANTHER" id="PTHR31983:SF0">
    <property type="entry name" value="GLUCAN ENDO-1,3-BETA-D-GLUCOSIDASE 2"/>
    <property type="match status" value="1"/>
</dbReference>
<dbReference type="EMBL" id="CP058601">
    <property type="protein sequence ID" value="QLG49619.1"/>
    <property type="molecule type" value="Genomic_DNA"/>
</dbReference>
<keyword evidence="4" id="KW-0378">Hydrolase</keyword>
<dbReference type="InterPro" id="IPR005200">
    <property type="entry name" value="Endo-beta-glucanase"/>
</dbReference>
<evidence type="ECO:0000313" key="12">
    <source>
        <dbReference type="EMBL" id="QLG49619.1"/>
    </source>
</evidence>
<evidence type="ECO:0000313" key="13">
    <source>
        <dbReference type="Proteomes" id="UP000509241"/>
    </source>
</evidence>
<dbReference type="GO" id="GO:0052861">
    <property type="term" value="F:endo-1,3(4)-beta-glucanase activity"/>
    <property type="evidence" value="ECO:0007669"/>
    <property type="project" value="InterPro"/>
</dbReference>
<keyword evidence="7" id="KW-0961">Cell wall biogenesis/degradation</keyword>
<keyword evidence="8" id="KW-0624">Polysaccharide degradation</keyword>
<comment type="catalytic activity">
    <reaction evidence="1">
        <text>Hydrolysis of (1-&gt;3)-beta-D-glucosidic linkages in (1-&gt;3)-beta-D-glucans.</text>
        <dbReference type="EC" id="3.2.1.39"/>
    </reaction>
</comment>
<evidence type="ECO:0000256" key="8">
    <source>
        <dbReference type="ARBA" id="ARBA00023326"/>
    </source>
</evidence>
<gene>
    <name evidence="12" type="ORF">HYG82_12485</name>
</gene>
<dbReference type="GO" id="GO:0071555">
    <property type="term" value="P:cell wall organization"/>
    <property type="evidence" value="ECO:0007669"/>
    <property type="project" value="UniProtKB-KW"/>
</dbReference>
<dbReference type="Proteomes" id="UP000509241">
    <property type="component" value="Chromosome"/>
</dbReference>
<dbReference type="PROSITE" id="PS51318">
    <property type="entry name" value="TAT"/>
    <property type="match status" value="1"/>
</dbReference>
<dbReference type="InterPro" id="IPR003961">
    <property type="entry name" value="FN3_dom"/>
</dbReference>
<dbReference type="Gene3D" id="2.60.40.10">
    <property type="entry name" value="Immunoglobulins"/>
    <property type="match status" value="1"/>
</dbReference>
<dbReference type="InterPro" id="IPR013783">
    <property type="entry name" value="Ig-like_fold"/>
</dbReference>
<dbReference type="InterPro" id="IPR047569">
    <property type="entry name" value="CBM56"/>
</dbReference>
<evidence type="ECO:0000256" key="6">
    <source>
        <dbReference type="ARBA" id="ARBA00023295"/>
    </source>
</evidence>
<feature type="region of interest" description="Disordered" evidence="9">
    <location>
        <begin position="868"/>
        <end position="913"/>
    </location>
</feature>
<evidence type="ECO:0000256" key="1">
    <source>
        <dbReference type="ARBA" id="ARBA00000382"/>
    </source>
</evidence>
<feature type="compositionally biased region" description="Polar residues" evidence="9">
    <location>
        <begin position="881"/>
        <end position="913"/>
    </location>
</feature>
<evidence type="ECO:0000256" key="7">
    <source>
        <dbReference type="ARBA" id="ARBA00023316"/>
    </source>
</evidence>
<dbReference type="GO" id="GO:0042973">
    <property type="term" value="F:glucan endo-1,3-beta-D-glucosidase activity"/>
    <property type="evidence" value="ECO:0007669"/>
    <property type="project" value="UniProtKB-EC"/>
</dbReference>
<dbReference type="GeneID" id="56034122"/>
<dbReference type="PROSITE" id="PS52005">
    <property type="entry name" value="CBM56"/>
    <property type="match status" value="1"/>
</dbReference>
<evidence type="ECO:0000256" key="9">
    <source>
        <dbReference type="SAM" id="MobiDB-lite"/>
    </source>
</evidence>
<dbReference type="InterPro" id="IPR040720">
    <property type="entry name" value="GH81_C"/>
</dbReference>
<accession>A0A7D5KJP4</accession>
<dbReference type="Pfam" id="PF22184">
    <property type="entry name" value="CBM_56"/>
    <property type="match status" value="1"/>
</dbReference>
<feature type="domain" description="Fibronectin type-III" evidence="10">
    <location>
        <begin position="903"/>
        <end position="989"/>
    </location>
</feature>
<feature type="region of interest" description="Disordered" evidence="9">
    <location>
        <begin position="973"/>
        <end position="1000"/>
    </location>
</feature>
<proteinExistence type="inferred from homology"/>
<evidence type="ECO:0000259" key="10">
    <source>
        <dbReference type="PROSITE" id="PS50853"/>
    </source>
</evidence>
<evidence type="ECO:0000256" key="4">
    <source>
        <dbReference type="ARBA" id="ARBA00022801"/>
    </source>
</evidence>
<sequence length="1090" mass="119355">MTEERSDGNERSIELSRRDCVKGIGLAAAIGLAADAAAAAFSDPEVVRVGAGSYAARRPQPDSSEFTEDDQRYKYVSPSPVVHGTYLTDDAPPTPPSNTWWSHNWFTGSGHEHGGPNPTVALPWYVETTVDGLTAIYADDWLTDPGESVAERGFVKLDHRYTPRIELGHSAGGFGDSRVDDWGDFHARLAWGSDSSARMDVTLVKGSPFIFAEYGGGDAEIRFADLSGGVARPENVEVWADRGNVLGVSVTGNDTNYDYVRHFGIFAPDDATWDGVGTGDLSSSLGSGDYLSVAPLPNRSIETLDRLEDYAYNVVRDTRVSYEYAPTDANGDVVSEVRSTFEFVTDNKPESRATGSLAGLLPHQWKHTDAELTDLEYWSPRGTLKVHAGTTFETTKTYPGILPHMPDEGTYDRSTLRSYVDVEERADLWEQGVGSECSTYWIGKDFDHHLRTIPIAQHVGDTPVRDRSLDALRTRLEGWLTVQDTSYGTTEEEEAFTYWDEFGSLIGYPAEFYSSDFLNDHHLHYGYFVKVAAELARHDGDFVDEYGEMVDLLVREYANWERPTSDSIDVTTPRESPADAFPHLRTFDAYEGHSWASGFPLGDGANQESSSESMVAHASVIMWAEHRMATADGDDERATYREMRDTAIVLYTEEMHAIWEYWFDTDDDSHPDDWGANLAEDETAGATGAPDGLRYDAYEYASIIWGDGYHRQTFWGQTTMEEIWGINWLPIDGHSFYLNWDETYADANWNRMVEARGGDTDFLEGWHTPAIGYRALSDPGDAVDIADTELPIGRKSAYIYHWVHNLNAMGTPTQAVVADVPQAAVFEDSSGDRTYVAYNAGPTDTTVAFSDGYELDVPANALKTSTGDVTYGLRDVDSEDPTQPGNTRGSTQPGGSDDQSPPAPTNLSAPGTTATTVTLDWDASSATDVAHYVVFVDGTVDHEVAAGTTDTTVGELSAGITSEFAVSAVDDAGNESGNAGPITVTTEASADPGDDEVSGDGWSATLSETSATELRVEFDHDAGSSWVDLHYTVTDRVQQNVRMFDQGGSHTYTVDGLSVGDRVRYFFTYEASGAADTTATYSYSVSPADH</sequence>
<dbReference type="OrthoDB" id="166254at2157"/>
<dbReference type="PANTHER" id="PTHR31983">
    <property type="entry name" value="ENDO-1,3(4)-BETA-GLUCANASE 1"/>
    <property type="match status" value="1"/>
</dbReference>
<dbReference type="Gene3D" id="2.70.98.30">
    <property type="entry name" value="Golgi alpha-mannosidase II, domain 4"/>
    <property type="match status" value="1"/>
</dbReference>
<keyword evidence="6" id="KW-0326">Glycosidase</keyword>
<dbReference type="PROSITE" id="PS52008">
    <property type="entry name" value="GH81"/>
    <property type="match status" value="1"/>
</dbReference>
<dbReference type="Pfam" id="PF17652">
    <property type="entry name" value="Glyco_hydro81C"/>
    <property type="match status" value="1"/>
</dbReference>
<evidence type="ECO:0000256" key="3">
    <source>
        <dbReference type="ARBA" id="ARBA00012780"/>
    </source>
</evidence>
<dbReference type="GO" id="GO:0030246">
    <property type="term" value="F:carbohydrate binding"/>
    <property type="evidence" value="ECO:0007669"/>
    <property type="project" value="InterPro"/>
</dbReference>
<feature type="domain" description="CBM56" evidence="11">
    <location>
        <begin position="989"/>
        <end position="1085"/>
    </location>
</feature>
<dbReference type="CDD" id="cd00063">
    <property type="entry name" value="FN3"/>
    <property type="match status" value="1"/>
</dbReference>
<dbReference type="GO" id="GO:0000272">
    <property type="term" value="P:polysaccharide catabolic process"/>
    <property type="evidence" value="ECO:0007669"/>
    <property type="project" value="UniProtKB-KW"/>
</dbReference>
<dbReference type="RefSeq" id="WP_179261352.1">
    <property type="nucleotide sequence ID" value="NZ_CP058601.1"/>
</dbReference>